<evidence type="ECO:0000313" key="1">
    <source>
        <dbReference type="EMBL" id="TMW66469.1"/>
    </source>
</evidence>
<accession>A0A8K1CNQ9</accession>
<dbReference type="AlphaFoldDB" id="A0A8K1CNQ9"/>
<organism evidence="1 2">
    <name type="scientific">Pythium oligandrum</name>
    <name type="common">Mycoparasitic fungus</name>
    <dbReference type="NCBI Taxonomy" id="41045"/>
    <lineage>
        <taxon>Eukaryota</taxon>
        <taxon>Sar</taxon>
        <taxon>Stramenopiles</taxon>
        <taxon>Oomycota</taxon>
        <taxon>Peronosporomycetes</taxon>
        <taxon>Pythiales</taxon>
        <taxon>Pythiaceae</taxon>
        <taxon>Pythium</taxon>
    </lineage>
</organism>
<keyword evidence="2" id="KW-1185">Reference proteome</keyword>
<proteinExistence type="predicted"/>
<dbReference type="EMBL" id="SPLM01000036">
    <property type="protein sequence ID" value="TMW66469.1"/>
    <property type="molecule type" value="Genomic_DNA"/>
</dbReference>
<sequence>MDLPPTVKIESSKVLVKPLGEKRPSLVSQGSYRSPKLGRLPTPWQVLHITRRLLGLAAAIFFVVSAIESGVYGLRTLYGATQYDSNYGVYQGQLITDYVGTMTIKESRLFTQVFGGDSSLRHDAVYLLSTNQVSTTRCEGVANFNDWLYSSEYMRSNWHELVTQTSYNLTY</sequence>
<dbReference type="Proteomes" id="UP000794436">
    <property type="component" value="Unassembled WGS sequence"/>
</dbReference>
<comment type="caution">
    <text evidence="1">The sequence shown here is derived from an EMBL/GenBank/DDBJ whole genome shotgun (WGS) entry which is preliminary data.</text>
</comment>
<name>A0A8K1CNQ9_PYTOL</name>
<reference evidence="1" key="1">
    <citation type="submission" date="2019-03" db="EMBL/GenBank/DDBJ databases">
        <title>Long read genome sequence of the mycoparasitic Pythium oligandrum ATCC 38472 isolated from sugarbeet rhizosphere.</title>
        <authorList>
            <person name="Gaulin E."/>
        </authorList>
    </citation>
    <scope>NUCLEOTIDE SEQUENCE</scope>
    <source>
        <strain evidence="1">ATCC 38472_TT</strain>
    </source>
</reference>
<gene>
    <name evidence="1" type="ORF">Poli38472_004234</name>
</gene>
<evidence type="ECO:0000313" key="2">
    <source>
        <dbReference type="Proteomes" id="UP000794436"/>
    </source>
</evidence>
<protein>
    <submittedName>
        <fullName evidence="1">Uncharacterized protein</fullName>
    </submittedName>
</protein>